<dbReference type="Pfam" id="PF14155">
    <property type="entry name" value="DUF4307"/>
    <property type="match status" value="1"/>
</dbReference>
<keyword evidence="4" id="KW-1185">Reference proteome</keyword>
<dbReference type="HOGENOM" id="CLU_121826_0_1_11"/>
<keyword evidence="2" id="KW-0472">Membrane</keyword>
<proteinExistence type="predicted"/>
<name>A0A076N3X8_AMYME</name>
<reference evidence="3 4" key="1">
    <citation type="submission" date="2014-07" db="EMBL/GenBank/DDBJ databases">
        <title>Whole Genome Sequence of the Amycolatopsis methanolica 239.</title>
        <authorList>
            <person name="Tang B."/>
        </authorList>
    </citation>
    <scope>NUCLEOTIDE SEQUENCE [LARGE SCALE GENOMIC DNA]</scope>
    <source>
        <strain evidence="3 4">239</strain>
    </source>
</reference>
<dbReference type="RefSeq" id="WP_017984808.1">
    <property type="nucleotide sequence ID" value="NZ_AQUL01000001.1"/>
</dbReference>
<accession>A0A076N3X8</accession>
<evidence type="ECO:0000256" key="1">
    <source>
        <dbReference type="SAM" id="MobiDB-lite"/>
    </source>
</evidence>
<keyword evidence="2" id="KW-1133">Transmembrane helix</keyword>
<evidence type="ECO:0008006" key="5">
    <source>
        <dbReference type="Google" id="ProtNLM"/>
    </source>
</evidence>
<organism evidence="3 4">
    <name type="scientific">Amycolatopsis methanolica 239</name>
    <dbReference type="NCBI Taxonomy" id="1068978"/>
    <lineage>
        <taxon>Bacteria</taxon>
        <taxon>Bacillati</taxon>
        <taxon>Actinomycetota</taxon>
        <taxon>Actinomycetes</taxon>
        <taxon>Pseudonocardiales</taxon>
        <taxon>Pseudonocardiaceae</taxon>
        <taxon>Amycolatopsis</taxon>
        <taxon>Amycolatopsis methanolica group</taxon>
    </lineage>
</organism>
<sequence length="141" mass="15528">MSTASAPPSLPDGRYGRPRRPSRRWRVWVFTGIALVVSCAVAWIGYVNLGAAPISAERVTFEELPGNAMTISLNVTRDEPDRPGVCIVRTRDISGAESGRREVYIPANDSRVDVVVRSIDRPVTADVYGCSYDIPEYLSRS</sequence>
<dbReference type="EMBL" id="CP009110">
    <property type="protein sequence ID" value="AIJ25971.1"/>
    <property type="molecule type" value="Genomic_DNA"/>
</dbReference>
<dbReference type="PATRIC" id="fig|1068978.7.peg.6311"/>
<dbReference type="eggNOG" id="ENOG5033B4I">
    <property type="taxonomic scope" value="Bacteria"/>
</dbReference>
<dbReference type="InterPro" id="IPR025443">
    <property type="entry name" value="DUF4307"/>
</dbReference>
<feature type="transmembrane region" description="Helical" evidence="2">
    <location>
        <begin position="27"/>
        <end position="46"/>
    </location>
</feature>
<gene>
    <name evidence="3" type="ORF">AMETH_5879</name>
</gene>
<dbReference type="STRING" id="1068978.AMETH_5879"/>
<dbReference type="GeneID" id="301845808"/>
<evidence type="ECO:0000313" key="3">
    <source>
        <dbReference type="EMBL" id="AIJ25971.1"/>
    </source>
</evidence>
<keyword evidence="2" id="KW-0812">Transmembrane</keyword>
<evidence type="ECO:0000256" key="2">
    <source>
        <dbReference type="SAM" id="Phobius"/>
    </source>
</evidence>
<dbReference type="KEGG" id="amq:AMETH_5879"/>
<evidence type="ECO:0000313" key="4">
    <source>
        <dbReference type="Proteomes" id="UP000062973"/>
    </source>
</evidence>
<protein>
    <recommendedName>
        <fullName evidence="5">DUF4307 domain-containing protein</fullName>
    </recommendedName>
</protein>
<dbReference type="Proteomes" id="UP000062973">
    <property type="component" value="Chromosome"/>
</dbReference>
<feature type="region of interest" description="Disordered" evidence="1">
    <location>
        <begin position="1"/>
        <end position="20"/>
    </location>
</feature>
<dbReference type="AlphaFoldDB" id="A0A076N3X8"/>